<organism evidence="1">
    <name type="scientific">Sipha flava</name>
    <name type="common">yellow sugarcane aphid</name>
    <dbReference type="NCBI Taxonomy" id="143950"/>
    <lineage>
        <taxon>Eukaryota</taxon>
        <taxon>Metazoa</taxon>
        <taxon>Ecdysozoa</taxon>
        <taxon>Arthropoda</taxon>
        <taxon>Hexapoda</taxon>
        <taxon>Insecta</taxon>
        <taxon>Pterygota</taxon>
        <taxon>Neoptera</taxon>
        <taxon>Paraneoptera</taxon>
        <taxon>Hemiptera</taxon>
        <taxon>Sternorrhyncha</taxon>
        <taxon>Aphidomorpha</taxon>
        <taxon>Aphidoidea</taxon>
        <taxon>Aphididae</taxon>
        <taxon>Sipha</taxon>
    </lineage>
</organism>
<proteinExistence type="predicted"/>
<evidence type="ECO:0000313" key="1">
    <source>
        <dbReference type="EMBL" id="MBY75806.1"/>
    </source>
</evidence>
<accession>A0A2S2QDJ4</accession>
<gene>
    <name evidence="1" type="ORF">g.13188</name>
</gene>
<reference evidence="1" key="1">
    <citation type="submission" date="2018-04" db="EMBL/GenBank/DDBJ databases">
        <title>Transcriptome assembly of Sipha flava.</title>
        <authorList>
            <person name="Scully E.D."/>
            <person name="Geib S.M."/>
            <person name="Palmer N.A."/>
            <person name="Koch K."/>
            <person name="Bradshaw J."/>
            <person name="Heng-Moss T."/>
            <person name="Sarath G."/>
        </authorList>
    </citation>
    <scope>NUCLEOTIDE SEQUENCE</scope>
</reference>
<dbReference type="AlphaFoldDB" id="A0A2S2QDJ4"/>
<dbReference type="EMBL" id="GGMS01006603">
    <property type="protein sequence ID" value="MBY75806.1"/>
    <property type="molecule type" value="Transcribed_RNA"/>
</dbReference>
<sequence>MSDSHLPQVRRSKNVRGVRFEFVRIGRTHRIHIGHGVSIGRTRRIHIGHGVSNKPFYLVSNGSQSELHIFSLAIPPPVPRITHSLRVGNYQIEVQNTTINRIIF</sequence>
<name>A0A2S2QDJ4_9HEMI</name>
<protein>
    <submittedName>
        <fullName evidence="1">Uncharacterized protein</fullName>
    </submittedName>
</protein>